<dbReference type="GO" id="GO:0016787">
    <property type="term" value="F:hydrolase activity"/>
    <property type="evidence" value="ECO:0007669"/>
    <property type="project" value="UniProtKB-KW"/>
</dbReference>
<keyword evidence="2 3" id="KW-0378">Hydrolase</keyword>
<dbReference type="InterPro" id="IPR029058">
    <property type="entry name" value="AB_hydrolase_fold"/>
</dbReference>
<dbReference type="AlphaFoldDB" id="A0A328ALR5"/>
<comment type="caution">
    <text evidence="5">The sequence shown here is derived from an EMBL/GenBank/DDBJ whole genome shotgun (WGS) entry which is preliminary data.</text>
</comment>
<dbReference type="OrthoDB" id="9775851at2"/>
<dbReference type="Pfam" id="PF00135">
    <property type="entry name" value="COesterase"/>
    <property type="match status" value="2"/>
</dbReference>
<evidence type="ECO:0000313" key="6">
    <source>
        <dbReference type="Proteomes" id="UP000249254"/>
    </source>
</evidence>
<dbReference type="PROSITE" id="PS00122">
    <property type="entry name" value="CARBOXYLESTERASE_B_1"/>
    <property type="match status" value="1"/>
</dbReference>
<keyword evidence="6" id="KW-1185">Reference proteome</keyword>
<evidence type="ECO:0000259" key="4">
    <source>
        <dbReference type="Pfam" id="PF00135"/>
    </source>
</evidence>
<dbReference type="SUPFAM" id="SSF53474">
    <property type="entry name" value="alpha/beta-Hydrolases"/>
    <property type="match status" value="1"/>
</dbReference>
<dbReference type="Gene3D" id="3.40.50.1820">
    <property type="entry name" value="alpha/beta hydrolase"/>
    <property type="match status" value="1"/>
</dbReference>
<evidence type="ECO:0000256" key="2">
    <source>
        <dbReference type="ARBA" id="ARBA00022801"/>
    </source>
</evidence>
<dbReference type="PANTHER" id="PTHR11559">
    <property type="entry name" value="CARBOXYLESTERASE"/>
    <property type="match status" value="1"/>
</dbReference>
<dbReference type="EMBL" id="QFYQ01000001">
    <property type="protein sequence ID" value="RAK53798.1"/>
    <property type="molecule type" value="Genomic_DNA"/>
</dbReference>
<feature type="domain" description="Carboxylesterase type B" evidence="4">
    <location>
        <begin position="43"/>
        <end position="344"/>
    </location>
</feature>
<evidence type="ECO:0000313" key="5">
    <source>
        <dbReference type="EMBL" id="RAK53798.1"/>
    </source>
</evidence>
<dbReference type="RefSeq" id="WP_111527549.1">
    <property type="nucleotide sequence ID" value="NZ_JBHRSG010000002.1"/>
</dbReference>
<reference evidence="6" key="1">
    <citation type="submission" date="2018-05" db="EMBL/GenBank/DDBJ databases">
        <authorList>
            <person name="Li X."/>
        </authorList>
    </citation>
    <scope>NUCLEOTIDE SEQUENCE [LARGE SCALE GENOMIC DNA]</scope>
    <source>
        <strain evidence="6">LX32</strain>
    </source>
</reference>
<organism evidence="5 6">
    <name type="scientific">Phenylobacterium soli</name>
    <dbReference type="NCBI Taxonomy" id="2170551"/>
    <lineage>
        <taxon>Bacteria</taxon>
        <taxon>Pseudomonadati</taxon>
        <taxon>Pseudomonadota</taxon>
        <taxon>Alphaproteobacteria</taxon>
        <taxon>Caulobacterales</taxon>
        <taxon>Caulobacteraceae</taxon>
        <taxon>Phenylobacterium</taxon>
    </lineage>
</organism>
<accession>A0A328ALR5</accession>
<dbReference type="Proteomes" id="UP000249254">
    <property type="component" value="Unassembled WGS sequence"/>
</dbReference>
<dbReference type="EC" id="3.1.1.-" evidence="3"/>
<gene>
    <name evidence="5" type="ORF">DJ017_04275</name>
</gene>
<sequence>MRGIALEGILGALAGLVLTSLVLRAGAAHAEAPVQDQPPPTVRVRIESGVLVGVRHEHADVFRNIPFAAPPVGPLRWRPPQPVQPWAADRLSIYPGPSCPQPMRGDNAPNEGGANGPTSEDCLQLNVFAPRNAKAAPVMVWIHGGGHRTGAGWIYDGQNFARDGVVLVAINYRLGPLGYLAHPALTKAAGAEPTGDFGLMDQIAALKWVQRNIAAFGGDPRNVTVFGESAGGMSTLALLATPSAKGLYAKAIVESGLGWFRPSSLAEKEAEGAALLEKAGAPATATAAELRALPVEKLVALDADYGPFTDGKLMTETASQALADGHFADVPLIIGSNSGEDSLMGPGPFKPERQAQIPPAARLIYRDEAAAGDETLARAIFTDRVMGGPARWVAARASGGQPSWLYYFSYVGNRFRPAMTRASHAAEIQYVFEYWGRRTPMSVVSEEDKAMASLMHACWVAFAKTSVPRCGGEAWPAYDPAKDQLMEFGAGSAVRTHFRKPQLDAMERVTLPTLGLGN</sequence>
<dbReference type="InterPro" id="IPR019826">
    <property type="entry name" value="Carboxylesterase_B_AS"/>
</dbReference>
<feature type="domain" description="Carboxylesterase type B" evidence="4">
    <location>
        <begin position="378"/>
        <end position="504"/>
    </location>
</feature>
<proteinExistence type="inferred from homology"/>
<name>A0A328ALR5_9CAUL</name>
<evidence type="ECO:0000256" key="1">
    <source>
        <dbReference type="ARBA" id="ARBA00005964"/>
    </source>
</evidence>
<evidence type="ECO:0000256" key="3">
    <source>
        <dbReference type="RuleBase" id="RU361235"/>
    </source>
</evidence>
<protein>
    <recommendedName>
        <fullName evidence="3">Carboxylic ester hydrolase</fullName>
        <ecNumber evidence="3">3.1.1.-</ecNumber>
    </recommendedName>
</protein>
<dbReference type="InterPro" id="IPR002018">
    <property type="entry name" value="CarbesteraseB"/>
</dbReference>
<comment type="similarity">
    <text evidence="1 3">Belongs to the type-B carboxylesterase/lipase family.</text>
</comment>
<dbReference type="InterPro" id="IPR050309">
    <property type="entry name" value="Type-B_Carboxylest/Lipase"/>
</dbReference>